<comment type="caution">
    <text evidence="1">The sequence shown here is derived from an EMBL/GenBank/DDBJ whole genome shotgun (WGS) entry which is preliminary data.</text>
</comment>
<dbReference type="Proteomes" id="UP001271007">
    <property type="component" value="Unassembled WGS sequence"/>
</dbReference>
<evidence type="ECO:0000313" key="2">
    <source>
        <dbReference type="Proteomes" id="UP001271007"/>
    </source>
</evidence>
<proteinExistence type="predicted"/>
<evidence type="ECO:0000313" key="1">
    <source>
        <dbReference type="EMBL" id="KAK3058362.1"/>
    </source>
</evidence>
<accession>A0AAJ0GIR8</accession>
<name>A0AAJ0GIR8_9PEZI</name>
<dbReference type="PANTHER" id="PTHR39175:SF1">
    <property type="entry name" value="FAMILY PROTEIN, PUTATIVE (AFU_ORTHOLOGUE AFUA_3G15060)-RELATED"/>
    <property type="match status" value="1"/>
</dbReference>
<reference evidence="1" key="1">
    <citation type="submission" date="2023-04" db="EMBL/GenBank/DDBJ databases">
        <title>Black Yeasts Isolated from many extreme environments.</title>
        <authorList>
            <person name="Coleine C."/>
            <person name="Stajich J.E."/>
            <person name="Selbmann L."/>
        </authorList>
    </citation>
    <scope>NUCLEOTIDE SEQUENCE</scope>
    <source>
        <strain evidence="1">CCFEE 5312</strain>
    </source>
</reference>
<organism evidence="1 2">
    <name type="scientific">Extremus antarcticus</name>
    <dbReference type="NCBI Taxonomy" id="702011"/>
    <lineage>
        <taxon>Eukaryota</taxon>
        <taxon>Fungi</taxon>
        <taxon>Dikarya</taxon>
        <taxon>Ascomycota</taxon>
        <taxon>Pezizomycotina</taxon>
        <taxon>Dothideomycetes</taxon>
        <taxon>Dothideomycetidae</taxon>
        <taxon>Mycosphaerellales</taxon>
        <taxon>Extremaceae</taxon>
        <taxon>Extremus</taxon>
    </lineage>
</organism>
<dbReference type="PANTHER" id="PTHR39175">
    <property type="entry name" value="FAMILY PROTEIN, PUTATIVE (AFU_ORTHOLOGUE AFUA_3G15060)-RELATED"/>
    <property type="match status" value="1"/>
</dbReference>
<sequence>MANSNGDHGAKDFIQGLAHVNILVPPGTLEQAHAFYGGTLGLRSREVPKLQAGTLACKAPAHIKS</sequence>
<dbReference type="AlphaFoldDB" id="A0AAJ0GIR8"/>
<keyword evidence="2" id="KW-1185">Reference proteome</keyword>
<gene>
    <name evidence="1" type="ORF">LTR09_001440</name>
</gene>
<evidence type="ECO:0008006" key="3">
    <source>
        <dbReference type="Google" id="ProtNLM"/>
    </source>
</evidence>
<protein>
    <recommendedName>
        <fullName evidence="3">Glyoxalase/fosfomycin resistance/dioxygenase domain-containing protein</fullName>
    </recommendedName>
</protein>
<dbReference type="EMBL" id="JAWDJX010000002">
    <property type="protein sequence ID" value="KAK3058362.1"/>
    <property type="molecule type" value="Genomic_DNA"/>
</dbReference>